<evidence type="ECO:0000313" key="3">
    <source>
        <dbReference type="Proteomes" id="UP000244911"/>
    </source>
</evidence>
<dbReference type="OrthoDB" id="7822309at2"/>
<organism evidence="2 3">
    <name type="scientific">Aliiroseovarius pelagivivens</name>
    <dbReference type="NCBI Taxonomy" id="1639690"/>
    <lineage>
        <taxon>Bacteria</taxon>
        <taxon>Pseudomonadati</taxon>
        <taxon>Pseudomonadota</taxon>
        <taxon>Alphaproteobacteria</taxon>
        <taxon>Rhodobacterales</taxon>
        <taxon>Paracoccaceae</taxon>
        <taxon>Aliiroseovarius</taxon>
    </lineage>
</organism>
<dbReference type="AlphaFoldDB" id="A0A2R8AHH5"/>
<reference evidence="2 3" key="1">
    <citation type="submission" date="2018-03" db="EMBL/GenBank/DDBJ databases">
        <authorList>
            <person name="Keele B.F."/>
        </authorList>
    </citation>
    <scope>NUCLEOTIDE SEQUENCE [LARGE SCALE GENOMIC DNA]</scope>
    <source>
        <strain evidence="2 3">CECT 8811</strain>
    </source>
</reference>
<evidence type="ECO:0000313" key="2">
    <source>
        <dbReference type="EMBL" id="SPF75512.1"/>
    </source>
</evidence>
<name>A0A2R8AHH5_9RHOB</name>
<keyword evidence="1" id="KW-1133">Transmembrane helix</keyword>
<feature type="transmembrane region" description="Helical" evidence="1">
    <location>
        <begin position="104"/>
        <end position="124"/>
    </location>
</feature>
<protein>
    <submittedName>
        <fullName evidence="2">Uncharacterized protein</fullName>
    </submittedName>
</protein>
<sequence>MTALTKYDRLEATALWRPEEGAQRLDVLLSLGDATLTISDMRENVLNHWSLPAIQRVNPGERPAIFRPGDDATEELETEDDEMIRALEKVRKLIERRRPHPGRLRHWVTAGVLVSLLLLAVFWLPGALRSYTVSVVPEPTRAAIGQQILTRIGRITGQECRGREGRLVLTQMARTTTGNPNLRVVVLSSGVQTAKHLPGNITLLNRALIEDFEHPDVLAGFLLAEELRRDMTDPLLPLLDHVGLRGTVQLLTTGDMPDIAIDQYAEDLLIAPQSDLPATALLKRFEAQGISVKPYAYALDLTGETTLGLIEADPVPEASARELLSDDDWVRLQGVCGE</sequence>
<keyword evidence="3" id="KW-1185">Reference proteome</keyword>
<evidence type="ECO:0000256" key="1">
    <source>
        <dbReference type="SAM" id="Phobius"/>
    </source>
</evidence>
<gene>
    <name evidence="2" type="ORF">ALP8811_00502</name>
</gene>
<dbReference type="RefSeq" id="WP_108855604.1">
    <property type="nucleotide sequence ID" value="NZ_OMOI01000001.1"/>
</dbReference>
<keyword evidence="1" id="KW-0472">Membrane</keyword>
<dbReference type="Proteomes" id="UP000244911">
    <property type="component" value="Unassembled WGS sequence"/>
</dbReference>
<accession>A0A2R8AHH5</accession>
<proteinExistence type="predicted"/>
<dbReference type="EMBL" id="OMOI01000001">
    <property type="protein sequence ID" value="SPF75512.1"/>
    <property type="molecule type" value="Genomic_DNA"/>
</dbReference>
<keyword evidence="1" id="KW-0812">Transmembrane</keyword>